<accession>A0ACC0WPL3</accession>
<sequence length="91" mass="10526">MMEECAQPAAAGWLFRSWSDTIAQHDFDDSDEAEEGARQQEQESRGDDSQERQEADPDRPPFPPCMTQIFRSRLAYQDFADKRSHWNSCLA</sequence>
<dbReference type="Proteomes" id="UP001163321">
    <property type="component" value="Chromosome 11"/>
</dbReference>
<protein>
    <submittedName>
        <fullName evidence="1">Uncharacterized protein</fullName>
    </submittedName>
</protein>
<organism evidence="1 2">
    <name type="scientific">Peronosclerospora sorghi</name>
    <dbReference type="NCBI Taxonomy" id="230839"/>
    <lineage>
        <taxon>Eukaryota</taxon>
        <taxon>Sar</taxon>
        <taxon>Stramenopiles</taxon>
        <taxon>Oomycota</taxon>
        <taxon>Peronosporomycetes</taxon>
        <taxon>Peronosporales</taxon>
        <taxon>Peronosporaceae</taxon>
        <taxon>Peronosclerospora</taxon>
    </lineage>
</organism>
<reference evidence="1 2" key="1">
    <citation type="journal article" date="2022" name="bioRxiv">
        <title>The genome of the oomycete Peronosclerospora sorghi, a cosmopolitan pathogen of maize and sorghum, is inflated with dispersed pseudogenes.</title>
        <authorList>
            <person name="Fletcher K."/>
            <person name="Martin F."/>
            <person name="Isakeit T."/>
            <person name="Cavanaugh K."/>
            <person name="Magill C."/>
            <person name="Michelmore R."/>
        </authorList>
    </citation>
    <scope>NUCLEOTIDE SEQUENCE [LARGE SCALE GENOMIC DNA]</scope>
    <source>
        <strain evidence="1">P6</strain>
    </source>
</reference>
<dbReference type="EMBL" id="CM047590">
    <property type="protein sequence ID" value="KAI9919686.1"/>
    <property type="molecule type" value="Genomic_DNA"/>
</dbReference>
<evidence type="ECO:0000313" key="1">
    <source>
        <dbReference type="EMBL" id="KAI9919686.1"/>
    </source>
</evidence>
<evidence type="ECO:0000313" key="2">
    <source>
        <dbReference type="Proteomes" id="UP001163321"/>
    </source>
</evidence>
<comment type="caution">
    <text evidence="1">The sequence shown here is derived from an EMBL/GenBank/DDBJ whole genome shotgun (WGS) entry which is preliminary data.</text>
</comment>
<gene>
    <name evidence="1" type="ORF">PsorP6_017550</name>
</gene>
<keyword evidence="2" id="KW-1185">Reference proteome</keyword>
<proteinExistence type="predicted"/>
<name>A0ACC0WPL3_9STRA</name>